<dbReference type="EMBL" id="VIVN01000009">
    <property type="protein sequence ID" value="TWD98499.1"/>
    <property type="molecule type" value="Genomic_DNA"/>
</dbReference>
<dbReference type="RefSeq" id="WP_144566427.1">
    <property type="nucleotide sequence ID" value="NZ_VIVN01000009.1"/>
</dbReference>
<proteinExistence type="inferred from homology"/>
<dbReference type="Pfam" id="PF00126">
    <property type="entry name" value="HTH_1"/>
    <property type="match status" value="1"/>
</dbReference>
<evidence type="ECO:0000256" key="3">
    <source>
        <dbReference type="ARBA" id="ARBA00023125"/>
    </source>
</evidence>
<name>A0A561D4X3_9BACI</name>
<evidence type="ECO:0000256" key="1">
    <source>
        <dbReference type="ARBA" id="ARBA00009437"/>
    </source>
</evidence>
<gene>
    <name evidence="6" type="ORF">FB550_1095</name>
</gene>
<dbReference type="PANTHER" id="PTHR30126">
    <property type="entry name" value="HTH-TYPE TRANSCRIPTIONAL REGULATOR"/>
    <property type="match status" value="1"/>
</dbReference>
<evidence type="ECO:0000256" key="2">
    <source>
        <dbReference type="ARBA" id="ARBA00023015"/>
    </source>
</evidence>
<reference evidence="6 7" key="1">
    <citation type="submission" date="2019-06" db="EMBL/GenBank/DDBJ databases">
        <title>Sorghum-associated microbial communities from plants grown in Nebraska, USA.</title>
        <authorList>
            <person name="Schachtman D."/>
        </authorList>
    </citation>
    <scope>NUCLEOTIDE SEQUENCE [LARGE SCALE GENOMIC DNA]</scope>
    <source>
        <strain evidence="6 7">2482</strain>
    </source>
</reference>
<keyword evidence="2" id="KW-0805">Transcription regulation</keyword>
<comment type="similarity">
    <text evidence="1">Belongs to the LysR transcriptional regulatory family.</text>
</comment>
<dbReference type="Gene3D" id="1.10.10.10">
    <property type="entry name" value="Winged helix-like DNA-binding domain superfamily/Winged helix DNA-binding domain"/>
    <property type="match status" value="1"/>
</dbReference>
<dbReference type="GO" id="GO:0003700">
    <property type="term" value="F:DNA-binding transcription factor activity"/>
    <property type="evidence" value="ECO:0007669"/>
    <property type="project" value="InterPro"/>
</dbReference>
<organism evidence="6 7">
    <name type="scientific">Neobacillus bataviensis</name>
    <dbReference type="NCBI Taxonomy" id="220685"/>
    <lineage>
        <taxon>Bacteria</taxon>
        <taxon>Bacillati</taxon>
        <taxon>Bacillota</taxon>
        <taxon>Bacilli</taxon>
        <taxon>Bacillales</taxon>
        <taxon>Bacillaceae</taxon>
        <taxon>Neobacillus</taxon>
    </lineage>
</organism>
<feature type="domain" description="HTH lysR-type" evidence="5">
    <location>
        <begin position="1"/>
        <end position="58"/>
    </location>
</feature>
<dbReference type="SUPFAM" id="SSF46785">
    <property type="entry name" value="Winged helix' DNA-binding domain"/>
    <property type="match status" value="1"/>
</dbReference>
<dbReference type="FunFam" id="1.10.10.10:FF:000001">
    <property type="entry name" value="LysR family transcriptional regulator"/>
    <property type="match status" value="1"/>
</dbReference>
<evidence type="ECO:0000313" key="6">
    <source>
        <dbReference type="EMBL" id="TWD98499.1"/>
    </source>
</evidence>
<dbReference type="Pfam" id="PF03466">
    <property type="entry name" value="LysR_substrate"/>
    <property type="match status" value="1"/>
</dbReference>
<evidence type="ECO:0000256" key="4">
    <source>
        <dbReference type="ARBA" id="ARBA00023163"/>
    </source>
</evidence>
<dbReference type="PRINTS" id="PR00039">
    <property type="entry name" value="HTHLYSR"/>
</dbReference>
<accession>A0A561D4X3</accession>
<evidence type="ECO:0000259" key="5">
    <source>
        <dbReference type="PROSITE" id="PS50931"/>
    </source>
</evidence>
<dbReference type="InterPro" id="IPR000847">
    <property type="entry name" value="LysR_HTH_N"/>
</dbReference>
<dbReference type="AlphaFoldDB" id="A0A561D4X3"/>
<keyword evidence="3 6" id="KW-0238">DNA-binding</keyword>
<dbReference type="Gene3D" id="3.40.190.10">
    <property type="entry name" value="Periplasmic binding protein-like II"/>
    <property type="match status" value="2"/>
</dbReference>
<dbReference type="CDD" id="cd05466">
    <property type="entry name" value="PBP2_LTTR_substrate"/>
    <property type="match status" value="1"/>
</dbReference>
<protein>
    <submittedName>
        <fullName evidence="6">DNA-binding transcriptional LysR family regulator</fullName>
    </submittedName>
</protein>
<dbReference type="InterPro" id="IPR005119">
    <property type="entry name" value="LysR_subst-bd"/>
</dbReference>
<sequence length="297" mass="34002">MDDEQLLTFITVFELNNYSRTADHLNLTQPAVTARIQKLENELDCKLFYRDGKKILLTKEGTALLPYARKILNNVKEVRQVIKGIKTPMITIGLSPAISVSIVLEVLSLLRKTSEFSFELVEAADSVEVSKMIEDGSIDIGLVRDVIPFTNLESEYIFHEKLVFIVGKDHPLGEKAEIFEDDLIDHTMICYRRETALWRKIDEKLIGIRNLKRIEVGGFEMVISMIKNNWGFSVVPELILANHTNTHNKDLCTVPFAEFKDLTYNVAGIYKKESPKLERLLLFLHTFETTLKNLKSI</sequence>
<dbReference type="InterPro" id="IPR036388">
    <property type="entry name" value="WH-like_DNA-bd_sf"/>
</dbReference>
<dbReference type="SUPFAM" id="SSF53850">
    <property type="entry name" value="Periplasmic binding protein-like II"/>
    <property type="match status" value="1"/>
</dbReference>
<dbReference type="PANTHER" id="PTHR30126:SF40">
    <property type="entry name" value="HTH-TYPE TRANSCRIPTIONAL REGULATOR GLTR"/>
    <property type="match status" value="1"/>
</dbReference>
<comment type="caution">
    <text evidence="6">The sequence shown here is derived from an EMBL/GenBank/DDBJ whole genome shotgun (WGS) entry which is preliminary data.</text>
</comment>
<evidence type="ECO:0000313" key="7">
    <source>
        <dbReference type="Proteomes" id="UP000319671"/>
    </source>
</evidence>
<keyword evidence="7" id="KW-1185">Reference proteome</keyword>
<keyword evidence="4" id="KW-0804">Transcription</keyword>
<dbReference type="PROSITE" id="PS50931">
    <property type="entry name" value="HTH_LYSR"/>
    <property type="match status" value="1"/>
</dbReference>
<dbReference type="GO" id="GO:0000976">
    <property type="term" value="F:transcription cis-regulatory region binding"/>
    <property type="evidence" value="ECO:0007669"/>
    <property type="project" value="TreeGrafter"/>
</dbReference>
<dbReference type="Proteomes" id="UP000319671">
    <property type="component" value="Unassembled WGS sequence"/>
</dbReference>
<dbReference type="InterPro" id="IPR036390">
    <property type="entry name" value="WH_DNA-bd_sf"/>
</dbReference>